<sequence length="57" mass="6757">MPAPGRVYVLRIWHESGEQPTGPVWRAMIREGTLGERRYFARVDECLDHLYSELVRR</sequence>
<evidence type="ECO:0000313" key="1">
    <source>
        <dbReference type="EMBL" id="MFC6663353.1"/>
    </source>
</evidence>
<dbReference type="EMBL" id="JBHSWB010000003">
    <property type="protein sequence ID" value="MFC6663353.1"/>
    <property type="molecule type" value="Genomic_DNA"/>
</dbReference>
<dbReference type="RefSeq" id="WP_380059150.1">
    <property type="nucleotide sequence ID" value="NZ_JBHSWB010000003.1"/>
</dbReference>
<reference evidence="2" key="1">
    <citation type="journal article" date="2019" name="Int. J. Syst. Evol. Microbiol.">
        <title>The Global Catalogue of Microorganisms (GCM) 10K type strain sequencing project: providing services to taxonomists for standard genome sequencing and annotation.</title>
        <authorList>
            <consortium name="The Broad Institute Genomics Platform"/>
            <consortium name="The Broad Institute Genome Sequencing Center for Infectious Disease"/>
            <person name="Wu L."/>
            <person name="Ma J."/>
        </authorList>
    </citation>
    <scope>NUCLEOTIDE SEQUENCE [LARGE SCALE GENOMIC DNA]</scope>
    <source>
        <strain evidence="2">CCUG 63830</strain>
    </source>
</reference>
<name>A0ABW1ZS69_9DEIO</name>
<protein>
    <submittedName>
        <fullName evidence="1">Uncharacterized protein</fullName>
    </submittedName>
</protein>
<evidence type="ECO:0000313" key="2">
    <source>
        <dbReference type="Proteomes" id="UP001596317"/>
    </source>
</evidence>
<organism evidence="1 2">
    <name type="scientific">Deinococcus multiflagellatus</name>
    <dbReference type="NCBI Taxonomy" id="1656887"/>
    <lineage>
        <taxon>Bacteria</taxon>
        <taxon>Thermotogati</taxon>
        <taxon>Deinococcota</taxon>
        <taxon>Deinococci</taxon>
        <taxon>Deinococcales</taxon>
        <taxon>Deinococcaceae</taxon>
        <taxon>Deinococcus</taxon>
    </lineage>
</organism>
<comment type="caution">
    <text evidence="1">The sequence shown here is derived from an EMBL/GenBank/DDBJ whole genome shotgun (WGS) entry which is preliminary data.</text>
</comment>
<gene>
    <name evidence="1" type="ORF">ACFP90_25285</name>
</gene>
<accession>A0ABW1ZS69</accession>
<dbReference type="Proteomes" id="UP001596317">
    <property type="component" value="Unassembled WGS sequence"/>
</dbReference>
<keyword evidence="2" id="KW-1185">Reference proteome</keyword>
<proteinExistence type="predicted"/>